<protein>
    <submittedName>
        <fullName evidence="2">Type IV secretion system protein VirB2</fullName>
    </submittedName>
</protein>
<sequence length="104" mass="11131">MTIYSQFTLSARQITMMVMFAIAMFTLLAPELAYASGGLDKVNNFMDNIAGILRGASVITVTVAVMWAGYKFLFTNANVMEVGKIVIAGLLIGGAAEIARYIVG</sequence>
<dbReference type="Proteomes" id="UP000190162">
    <property type="component" value="Unassembled WGS sequence"/>
</dbReference>
<keyword evidence="1" id="KW-0472">Membrane</keyword>
<keyword evidence="3" id="KW-1185">Reference proteome</keyword>
<dbReference type="Pfam" id="PF04956">
    <property type="entry name" value="TrbC"/>
    <property type="match status" value="1"/>
</dbReference>
<proteinExistence type="predicted"/>
<dbReference type="AlphaFoldDB" id="A0A1T4V8E5"/>
<dbReference type="RefSeq" id="WP_078753651.1">
    <property type="nucleotide sequence ID" value="NZ_FUXU01000055.1"/>
</dbReference>
<name>A0A1T4V8E5_9GAMM</name>
<dbReference type="InterPro" id="IPR007039">
    <property type="entry name" value="TrbC/VirB2"/>
</dbReference>
<evidence type="ECO:0000313" key="2">
    <source>
        <dbReference type="EMBL" id="SKA61250.1"/>
    </source>
</evidence>
<dbReference type="EMBL" id="FUXU01000055">
    <property type="protein sequence ID" value="SKA61250.1"/>
    <property type="molecule type" value="Genomic_DNA"/>
</dbReference>
<evidence type="ECO:0000313" key="3">
    <source>
        <dbReference type="Proteomes" id="UP000190162"/>
    </source>
</evidence>
<keyword evidence="1" id="KW-0812">Transmembrane</keyword>
<organism evidence="2 3">
    <name type="scientific">Enterovibrio nigricans DSM 22720</name>
    <dbReference type="NCBI Taxonomy" id="1121868"/>
    <lineage>
        <taxon>Bacteria</taxon>
        <taxon>Pseudomonadati</taxon>
        <taxon>Pseudomonadota</taxon>
        <taxon>Gammaproteobacteria</taxon>
        <taxon>Vibrionales</taxon>
        <taxon>Vibrionaceae</taxon>
        <taxon>Enterovibrio</taxon>
    </lineage>
</organism>
<dbReference type="OrthoDB" id="5919047at2"/>
<accession>A0A1T4V8E5</accession>
<evidence type="ECO:0000256" key="1">
    <source>
        <dbReference type="SAM" id="Phobius"/>
    </source>
</evidence>
<keyword evidence="1" id="KW-1133">Transmembrane helix</keyword>
<reference evidence="3" key="1">
    <citation type="submission" date="2017-02" db="EMBL/GenBank/DDBJ databases">
        <authorList>
            <person name="Varghese N."/>
            <person name="Submissions S."/>
        </authorList>
    </citation>
    <scope>NUCLEOTIDE SEQUENCE [LARGE SCALE GENOMIC DNA]</scope>
    <source>
        <strain evidence="3">DSM 22720</strain>
    </source>
</reference>
<feature type="transmembrane region" description="Helical" evidence="1">
    <location>
        <begin position="85"/>
        <end position="103"/>
    </location>
</feature>
<gene>
    <name evidence="2" type="ORF">SAMN02745132_03448</name>
</gene>
<feature type="transmembrane region" description="Helical" evidence="1">
    <location>
        <begin position="51"/>
        <end position="73"/>
    </location>
</feature>